<dbReference type="Gene3D" id="2.120.10.60">
    <property type="entry name" value="Tricorn protease N-terminal domain"/>
    <property type="match status" value="1"/>
</dbReference>
<evidence type="ECO:0000256" key="1">
    <source>
        <dbReference type="ARBA" id="ARBA00004496"/>
    </source>
</evidence>
<dbReference type="EMBL" id="JAPNUD010000277">
    <property type="protein sequence ID" value="MDA0647305.1"/>
    <property type="molecule type" value="Genomic_DNA"/>
</dbReference>
<evidence type="ECO:0000256" key="3">
    <source>
        <dbReference type="ARBA" id="ARBA00022490"/>
    </source>
</evidence>
<accession>A0ABT4TD00</accession>
<keyword evidence="4" id="KW-0645">Protease</keyword>
<proteinExistence type="inferred from homology"/>
<comment type="similarity">
    <text evidence="2">Belongs to the peptidase S41B family.</text>
</comment>
<reference evidence="7 8" key="1">
    <citation type="submission" date="2022-11" db="EMBL/GenBank/DDBJ databases">
        <title>Nonomuraea corallina sp. nov., a new species of the genus Nonomuraea isolated from sea side sediment in Thai sea.</title>
        <authorList>
            <person name="Ngamcharungchit C."/>
            <person name="Matsumoto A."/>
            <person name="Suriyachadkun C."/>
            <person name="Panbangred W."/>
            <person name="Inahashi Y."/>
            <person name="Intra B."/>
        </authorList>
    </citation>
    <scope>NUCLEOTIDE SEQUENCE [LARGE SCALE GENOMIC DNA]</scope>
    <source>
        <strain evidence="7 8">DSM 43553</strain>
    </source>
</reference>
<keyword evidence="3" id="KW-0963">Cytoplasm</keyword>
<gene>
    <name evidence="7" type="ORF">OUY24_42330</name>
</gene>
<dbReference type="Proteomes" id="UP001212498">
    <property type="component" value="Unassembled WGS sequence"/>
</dbReference>
<feature type="non-terminal residue" evidence="7">
    <location>
        <position position="264"/>
    </location>
</feature>
<evidence type="ECO:0000313" key="8">
    <source>
        <dbReference type="Proteomes" id="UP001212498"/>
    </source>
</evidence>
<dbReference type="PANTHER" id="PTHR43253:SF1">
    <property type="entry name" value="TRICORN PROTEASE HOMOLOG 2-RELATED"/>
    <property type="match status" value="1"/>
</dbReference>
<comment type="subcellular location">
    <subcellularLocation>
        <location evidence="1">Cytoplasm</location>
    </subcellularLocation>
</comment>
<comment type="caution">
    <text evidence="7">The sequence shown here is derived from an EMBL/GenBank/DDBJ whole genome shotgun (WGS) entry which is preliminary data.</text>
</comment>
<sequence>MTTGAYLRFPHLCGDLVTFVADDDVWLAPIAGGRAWRFTADRTPVSNPRLSPDGARIAWTSTREGAPEAFAAELDGPEGERLTHWGSPSTQVRGWSADGQVHVVSAAGQGGRTRTWAHAVPLDGGPATRLPYGWVSEVAVSGDRVVTVSPMWREPSQWKRYRGGTAGKIWIDAEGSGEFTRLFADNPAQHWAAMWIGDRIAFLADTDGIGNLYSTLPDGSDPRRHTGHEEFYARHATTDGERIVYSHAGDLWLLESLDAEPYRL</sequence>
<dbReference type="InterPro" id="IPR012393">
    <property type="entry name" value="Tricorn_protease"/>
</dbReference>
<dbReference type="PANTHER" id="PTHR43253">
    <property type="entry name" value="TRICORN PROTEASE HOMOLOG 2-RELATED"/>
    <property type="match status" value="1"/>
</dbReference>
<evidence type="ECO:0000256" key="2">
    <source>
        <dbReference type="ARBA" id="ARBA00008524"/>
    </source>
</evidence>
<evidence type="ECO:0000256" key="4">
    <source>
        <dbReference type="ARBA" id="ARBA00022670"/>
    </source>
</evidence>
<dbReference type="Pfam" id="PF26549">
    <property type="entry name" value="Tricorn_N"/>
    <property type="match status" value="1"/>
</dbReference>
<name>A0ABT4TD00_9ACTN</name>
<dbReference type="SUPFAM" id="SSF69304">
    <property type="entry name" value="Tricorn protease N-terminal domain"/>
    <property type="match status" value="1"/>
</dbReference>
<evidence type="ECO:0000313" key="7">
    <source>
        <dbReference type="EMBL" id="MDA0647305.1"/>
    </source>
</evidence>
<keyword evidence="5" id="KW-0378">Hydrolase</keyword>
<evidence type="ECO:0000256" key="6">
    <source>
        <dbReference type="ARBA" id="ARBA00022825"/>
    </source>
</evidence>
<evidence type="ECO:0000256" key="5">
    <source>
        <dbReference type="ARBA" id="ARBA00022801"/>
    </source>
</evidence>
<keyword evidence="8" id="KW-1185">Reference proteome</keyword>
<protein>
    <submittedName>
        <fullName evidence="7">Peptidase S41</fullName>
    </submittedName>
</protein>
<organism evidence="7 8">
    <name type="scientific">Nonomuraea ferruginea</name>
    <dbReference type="NCBI Taxonomy" id="46174"/>
    <lineage>
        <taxon>Bacteria</taxon>
        <taxon>Bacillati</taxon>
        <taxon>Actinomycetota</taxon>
        <taxon>Actinomycetes</taxon>
        <taxon>Streptosporangiales</taxon>
        <taxon>Streptosporangiaceae</taxon>
        <taxon>Nonomuraea</taxon>
    </lineage>
</organism>
<keyword evidence="6" id="KW-0720">Serine protease</keyword>